<gene>
    <name evidence="1" type="ORF">SDC9_184448</name>
</gene>
<dbReference type="AlphaFoldDB" id="A0A645HEH4"/>
<organism evidence="1">
    <name type="scientific">bioreactor metagenome</name>
    <dbReference type="NCBI Taxonomy" id="1076179"/>
    <lineage>
        <taxon>unclassified sequences</taxon>
        <taxon>metagenomes</taxon>
        <taxon>ecological metagenomes</taxon>
    </lineage>
</organism>
<proteinExistence type="predicted"/>
<evidence type="ECO:0000313" key="1">
    <source>
        <dbReference type="EMBL" id="MPN36936.1"/>
    </source>
</evidence>
<sequence>MGVITLVTESPIRKAAWVKPGWYPSSMNMGTNTGAMIAHFAEALPMNMLRNADSKRKARISGMPVKPIWLKNWAPSIATTKPKLE</sequence>
<accession>A0A645HEH4</accession>
<dbReference type="EMBL" id="VSSQ01091357">
    <property type="protein sequence ID" value="MPN36936.1"/>
    <property type="molecule type" value="Genomic_DNA"/>
</dbReference>
<comment type="caution">
    <text evidence="1">The sequence shown here is derived from an EMBL/GenBank/DDBJ whole genome shotgun (WGS) entry which is preliminary data.</text>
</comment>
<protein>
    <submittedName>
        <fullName evidence="1">Uncharacterized protein</fullName>
    </submittedName>
</protein>
<reference evidence="1" key="1">
    <citation type="submission" date="2019-08" db="EMBL/GenBank/DDBJ databases">
        <authorList>
            <person name="Kucharzyk K."/>
            <person name="Murdoch R.W."/>
            <person name="Higgins S."/>
            <person name="Loffler F."/>
        </authorList>
    </citation>
    <scope>NUCLEOTIDE SEQUENCE</scope>
</reference>
<name>A0A645HEH4_9ZZZZ</name>